<reference evidence="2 3" key="1">
    <citation type="submission" date="2024-04" db="EMBL/GenBank/DDBJ databases">
        <authorList>
            <person name="Fracassetti M."/>
        </authorList>
    </citation>
    <scope>NUCLEOTIDE SEQUENCE [LARGE SCALE GENOMIC DNA]</scope>
</reference>
<dbReference type="PANTHER" id="PTHR36038">
    <property type="entry name" value="OS06G0102750 PROTEIN"/>
    <property type="match status" value="1"/>
</dbReference>
<organism evidence="2 3">
    <name type="scientific">Linum trigynum</name>
    <dbReference type="NCBI Taxonomy" id="586398"/>
    <lineage>
        <taxon>Eukaryota</taxon>
        <taxon>Viridiplantae</taxon>
        <taxon>Streptophyta</taxon>
        <taxon>Embryophyta</taxon>
        <taxon>Tracheophyta</taxon>
        <taxon>Spermatophyta</taxon>
        <taxon>Magnoliopsida</taxon>
        <taxon>eudicotyledons</taxon>
        <taxon>Gunneridae</taxon>
        <taxon>Pentapetalae</taxon>
        <taxon>rosids</taxon>
        <taxon>fabids</taxon>
        <taxon>Malpighiales</taxon>
        <taxon>Linaceae</taxon>
        <taxon>Linum</taxon>
    </lineage>
</organism>
<dbReference type="AlphaFoldDB" id="A0AAV2C6X4"/>
<feature type="compositionally biased region" description="Basic and acidic residues" evidence="1">
    <location>
        <begin position="167"/>
        <end position="181"/>
    </location>
</feature>
<evidence type="ECO:0000313" key="3">
    <source>
        <dbReference type="Proteomes" id="UP001497516"/>
    </source>
</evidence>
<evidence type="ECO:0000256" key="1">
    <source>
        <dbReference type="SAM" id="MobiDB-lite"/>
    </source>
</evidence>
<evidence type="ECO:0000313" key="2">
    <source>
        <dbReference type="EMBL" id="CAL1352308.1"/>
    </source>
</evidence>
<name>A0AAV2C6X4_9ROSI</name>
<dbReference type="EMBL" id="OZ034813">
    <property type="protein sequence ID" value="CAL1352308.1"/>
    <property type="molecule type" value="Genomic_DNA"/>
</dbReference>
<protein>
    <submittedName>
        <fullName evidence="2">Uncharacterized protein</fullName>
    </submittedName>
</protein>
<gene>
    <name evidence="2" type="ORF">LTRI10_LOCUS287</name>
</gene>
<dbReference type="Proteomes" id="UP001497516">
    <property type="component" value="Chromosome 1"/>
</dbReference>
<feature type="compositionally biased region" description="Low complexity" evidence="1">
    <location>
        <begin position="20"/>
        <end position="40"/>
    </location>
</feature>
<feature type="region of interest" description="Disordered" evidence="1">
    <location>
        <begin position="15"/>
        <end position="42"/>
    </location>
</feature>
<proteinExistence type="predicted"/>
<dbReference type="PANTHER" id="PTHR36038:SF3">
    <property type="entry name" value="OVATE FAMILY PROTEIN"/>
    <property type="match status" value="1"/>
</dbReference>
<sequence>MQIIHWLLKVAHDEARDNRSSSSSNDKTSSSPSKANNSSTQQQHVVLFKHCGSQRRRSRGAKKDSRFGGWQNFSSPFALLLGRKDVAKACFYSTLNLRRVGNSSSRRERRMMISMKMKKEELDACKKPDPSANNNSTAAAHHVGNKVLPISSSEANAALPPRFPGECQKRDARQVKGDSNKTKAISRMKELIRWAAATKSDKNGKFLGRKVLDQFRNRGTLKAMQEVSDQTGKQHNSSYKYNEHSHIDSPRFSLRWEVESCSTTCSAMSMASCPAAIQDRKANWITTDSDFVVLEL</sequence>
<keyword evidence="3" id="KW-1185">Reference proteome</keyword>
<accession>A0AAV2C6X4</accession>
<feature type="region of interest" description="Disordered" evidence="1">
    <location>
        <begin position="161"/>
        <end position="181"/>
    </location>
</feature>